<feature type="region of interest" description="Disordered" evidence="1">
    <location>
        <begin position="95"/>
        <end position="119"/>
    </location>
</feature>
<feature type="compositionally biased region" description="Basic and acidic residues" evidence="1">
    <location>
        <begin position="97"/>
        <end position="114"/>
    </location>
</feature>
<reference evidence="2 3" key="1">
    <citation type="journal article" date="2023" name="Plants (Basel)">
        <title>Bridging the Gap: Combining Genomics and Transcriptomics Approaches to Understand Stylosanthes scabra, an Orphan Legume from the Brazilian Caatinga.</title>
        <authorList>
            <person name="Ferreira-Neto J.R.C."/>
            <person name="da Silva M.D."/>
            <person name="Binneck E."/>
            <person name="de Melo N.F."/>
            <person name="da Silva R.H."/>
            <person name="de Melo A.L.T.M."/>
            <person name="Pandolfi V."/>
            <person name="Bustamante F.O."/>
            <person name="Brasileiro-Vidal A.C."/>
            <person name="Benko-Iseppon A.M."/>
        </authorList>
    </citation>
    <scope>NUCLEOTIDE SEQUENCE [LARGE SCALE GENOMIC DNA]</scope>
    <source>
        <tissue evidence="2">Leaves</tissue>
    </source>
</reference>
<gene>
    <name evidence="2" type="ORF">PIB30_090235</name>
</gene>
<evidence type="ECO:0000313" key="3">
    <source>
        <dbReference type="Proteomes" id="UP001341840"/>
    </source>
</evidence>
<organism evidence="2 3">
    <name type="scientific">Stylosanthes scabra</name>
    <dbReference type="NCBI Taxonomy" id="79078"/>
    <lineage>
        <taxon>Eukaryota</taxon>
        <taxon>Viridiplantae</taxon>
        <taxon>Streptophyta</taxon>
        <taxon>Embryophyta</taxon>
        <taxon>Tracheophyta</taxon>
        <taxon>Spermatophyta</taxon>
        <taxon>Magnoliopsida</taxon>
        <taxon>eudicotyledons</taxon>
        <taxon>Gunneridae</taxon>
        <taxon>Pentapetalae</taxon>
        <taxon>rosids</taxon>
        <taxon>fabids</taxon>
        <taxon>Fabales</taxon>
        <taxon>Fabaceae</taxon>
        <taxon>Papilionoideae</taxon>
        <taxon>50 kb inversion clade</taxon>
        <taxon>dalbergioids sensu lato</taxon>
        <taxon>Dalbergieae</taxon>
        <taxon>Pterocarpus clade</taxon>
        <taxon>Stylosanthes</taxon>
    </lineage>
</organism>
<evidence type="ECO:0000313" key="2">
    <source>
        <dbReference type="EMBL" id="MED6164452.1"/>
    </source>
</evidence>
<dbReference type="EMBL" id="JASCZI010122559">
    <property type="protein sequence ID" value="MED6164452.1"/>
    <property type="molecule type" value="Genomic_DNA"/>
</dbReference>
<protein>
    <recommendedName>
        <fullName evidence="4">Reverse transcriptase domain-containing protein</fullName>
    </recommendedName>
</protein>
<dbReference type="Proteomes" id="UP001341840">
    <property type="component" value="Unassembled WGS sequence"/>
</dbReference>
<name>A0ABU6UT08_9FABA</name>
<comment type="caution">
    <text evidence="2">The sequence shown here is derived from an EMBL/GenBank/DDBJ whole genome shotgun (WGS) entry which is preliminary data.</text>
</comment>
<keyword evidence="3" id="KW-1185">Reference proteome</keyword>
<evidence type="ECO:0008006" key="4">
    <source>
        <dbReference type="Google" id="ProtNLM"/>
    </source>
</evidence>
<proteinExistence type="predicted"/>
<accession>A0ABU6UT08</accession>
<evidence type="ECO:0000256" key="1">
    <source>
        <dbReference type="SAM" id="MobiDB-lite"/>
    </source>
</evidence>
<sequence length="211" mass="24540">MPKPIRLPRVRGRYTTPGITIGKMDPEATRNRRSKKKRILPKARALKGRTQNAKNKSSFCDYHQGYEHKTQDCYDLKDAIEQAIRDGKLNEFIQIIREPRTSDRERSPRPESRNPRFCQDNDEQVMEIAIITGSSATEKSKSSLKKDLKILATVRTPSTISNNYLLERRSCAWLSRFRFTNGDFGQARTRFGSQNLGRHRGRFEHHVQKCF</sequence>